<keyword evidence="2 6" id="KW-0121">Carboxypeptidase</keyword>
<evidence type="ECO:0000256" key="3">
    <source>
        <dbReference type="ARBA" id="ARBA00022670"/>
    </source>
</evidence>
<evidence type="ECO:0000313" key="7">
    <source>
        <dbReference type="EMBL" id="KAF2149189.1"/>
    </source>
</evidence>
<dbReference type="Gene3D" id="3.40.50.1820">
    <property type="entry name" value="alpha/beta hydrolase"/>
    <property type="match status" value="1"/>
</dbReference>
<proteinExistence type="inferred from homology"/>
<dbReference type="InterPro" id="IPR033124">
    <property type="entry name" value="Ser_caboxypep_his_AS"/>
</dbReference>
<dbReference type="InterPro" id="IPR001563">
    <property type="entry name" value="Peptidase_S10"/>
</dbReference>
<dbReference type="PANTHER" id="PTHR11802:SF453">
    <property type="entry name" value="S1, PUTATIVE-RELATED"/>
    <property type="match status" value="1"/>
</dbReference>
<dbReference type="GO" id="GO:0004185">
    <property type="term" value="F:serine-type carboxypeptidase activity"/>
    <property type="evidence" value="ECO:0007669"/>
    <property type="project" value="UniProtKB-UniRule"/>
</dbReference>
<evidence type="ECO:0000256" key="5">
    <source>
        <dbReference type="ARBA" id="ARBA00023180"/>
    </source>
</evidence>
<accession>A0A9P4MGQ5</accession>
<dbReference type="GO" id="GO:0000324">
    <property type="term" value="C:fungal-type vacuole"/>
    <property type="evidence" value="ECO:0007669"/>
    <property type="project" value="TreeGrafter"/>
</dbReference>
<evidence type="ECO:0000256" key="1">
    <source>
        <dbReference type="ARBA" id="ARBA00009431"/>
    </source>
</evidence>
<name>A0A9P4MGQ5_9PEZI</name>
<feature type="chain" id="PRO_5040547526" description="Carboxypeptidase" evidence="6">
    <location>
        <begin position="21"/>
        <end position="472"/>
    </location>
</feature>
<dbReference type="EC" id="3.4.16.-" evidence="6"/>
<dbReference type="Gene3D" id="1.10.287.410">
    <property type="match status" value="1"/>
</dbReference>
<dbReference type="GO" id="GO:0006508">
    <property type="term" value="P:proteolysis"/>
    <property type="evidence" value="ECO:0007669"/>
    <property type="project" value="UniProtKB-KW"/>
</dbReference>
<sequence length="472" mass="53205">MLNKHFAAMVLLGRLLTSFAWPDVRLRQEYKDKNVTAFEHAETGARLEFITNSGICETTPGVNQYSGYLSMGNETNMWFWFFEARKHPDKAPLAMWFNGGPGSSSMVGLFQENDPCHFVNGSDSPSLNPYSFNEYANMLYIDQPVDAGFSYGTDRPNTTVTAAPYVWILLQAFYAHFPRYKNRDFGIFTESYGGIYGSEFASFFQSQNRKISQNLIRGTQIPIRALGINNGWYDATIQYQAYVDYSYNNSYRQLINESESKNYNQAMRTKCIPALQHCTAPKYNDSACAYAQATCNKAIRTPLRSVADFNIYDVRSTRDDPNPPRTYRGYLNSTSVRYKIGAKKAYVPYSNAVDHAFSTTGDNCRSSLPALSQVVSSGVRVLLYAGDADWMCNYLGGVAVANAVNWSGQDCFRKASLEPYTVNGHAVGLFKSVKNLSWLQVYGSGHEVPYYTPELALQVFRQTMGRQPIRKT</sequence>
<evidence type="ECO:0000313" key="8">
    <source>
        <dbReference type="Proteomes" id="UP000799439"/>
    </source>
</evidence>
<organism evidence="7 8">
    <name type="scientific">Myriangium duriaei CBS 260.36</name>
    <dbReference type="NCBI Taxonomy" id="1168546"/>
    <lineage>
        <taxon>Eukaryota</taxon>
        <taxon>Fungi</taxon>
        <taxon>Dikarya</taxon>
        <taxon>Ascomycota</taxon>
        <taxon>Pezizomycotina</taxon>
        <taxon>Dothideomycetes</taxon>
        <taxon>Dothideomycetidae</taxon>
        <taxon>Myriangiales</taxon>
        <taxon>Myriangiaceae</taxon>
        <taxon>Myriangium</taxon>
    </lineage>
</organism>
<dbReference type="EMBL" id="ML996091">
    <property type="protein sequence ID" value="KAF2149189.1"/>
    <property type="molecule type" value="Genomic_DNA"/>
</dbReference>
<dbReference type="Proteomes" id="UP000799439">
    <property type="component" value="Unassembled WGS sequence"/>
</dbReference>
<feature type="signal peptide" evidence="6">
    <location>
        <begin position="1"/>
        <end position="20"/>
    </location>
</feature>
<reference evidence="7" key="1">
    <citation type="journal article" date="2020" name="Stud. Mycol.">
        <title>101 Dothideomycetes genomes: a test case for predicting lifestyles and emergence of pathogens.</title>
        <authorList>
            <person name="Haridas S."/>
            <person name="Albert R."/>
            <person name="Binder M."/>
            <person name="Bloem J."/>
            <person name="Labutti K."/>
            <person name="Salamov A."/>
            <person name="Andreopoulos B."/>
            <person name="Baker S."/>
            <person name="Barry K."/>
            <person name="Bills G."/>
            <person name="Bluhm B."/>
            <person name="Cannon C."/>
            <person name="Castanera R."/>
            <person name="Culley D."/>
            <person name="Daum C."/>
            <person name="Ezra D."/>
            <person name="Gonzalez J."/>
            <person name="Henrissat B."/>
            <person name="Kuo A."/>
            <person name="Liang C."/>
            <person name="Lipzen A."/>
            <person name="Lutzoni F."/>
            <person name="Magnuson J."/>
            <person name="Mondo S."/>
            <person name="Nolan M."/>
            <person name="Ohm R."/>
            <person name="Pangilinan J."/>
            <person name="Park H.-J."/>
            <person name="Ramirez L."/>
            <person name="Alfaro M."/>
            <person name="Sun H."/>
            <person name="Tritt A."/>
            <person name="Yoshinaga Y."/>
            <person name="Zwiers L.-H."/>
            <person name="Turgeon B."/>
            <person name="Goodwin S."/>
            <person name="Spatafora J."/>
            <person name="Crous P."/>
            <person name="Grigoriev I."/>
        </authorList>
    </citation>
    <scope>NUCLEOTIDE SEQUENCE</scope>
    <source>
        <strain evidence="7">CBS 260.36</strain>
    </source>
</reference>
<evidence type="ECO:0000256" key="6">
    <source>
        <dbReference type="RuleBase" id="RU361156"/>
    </source>
</evidence>
<evidence type="ECO:0000256" key="4">
    <source>
        <dbReference type="ARBA" id="ARBA00022801"/>
    </source>
</evidence>
<dbReference type="Pfam" id="PF00450">
    <property type="entry name" value="Peptidase_S10"/>
    <property type="match status" value="1"/>
</dbReference>
<dbReference type="PRINTS" id="PR00724">
    <property type="entry name" value="CRBOXYPTASEC"/>
</dbReference>
<gene>
    <name evidence="7" type="ORF">K461DRAFT_260480</name>
</gene>
<dbReference type="PANTHER" id="PTHR11802">
    <property type="entry name" value="SERINE PROTEASE FAMILY S10 SERINE CARBOXYPEPTIDASE"/>
    <property type="match status" value="1"/>
</dbReference>
<dbReference type="InterPro" id="IPR018202">
    <property type="entry name" value="Ser_caboxypep_ser_AS"/>
</dbReference>
<keyword evidence="5" id="KW-0325">Glycoprotein</keyword>
<comment type="caution">
    <text evidence="7">The sequence shown here is derived from an EMBL/GenBank/DDBJ whole genome shotgun (WGS) entry which is preliminary data.</text>
</comment>
<dbReference type="PROSITE" id="PS00131">
    <property type="entry name" value="CARBOXYPEPT_SER_SER"/>
    <property type="match status" value="1"/>
</dbReference>
<dbReference type="OrthoDB" id="443318at2759"/>
<keyword evidence="8" id="KW-1185">Reference proteome</keyword>
<dbReference type="PROSITE" id="PS00560">
    <property type="entry name" value="CARBOXYPEPT_SER_HIS"/>
    <property type="match status" value="1"/>
</dbReference>
<comment type="similarity">
    <text evidence="1 6">Belongs to the peptidase S10 family.</text>
</comment>
<keyword evidence="3 6" id="KW-0645">Protease</keyword>
<dbReference type="InterPro" id="IPR029058">
    <property type="entry name" value="AB_hydrolase_fold"/>
</dbReference>
<keyword evidence="4 6" id="KW-0378">Hydrolase</keyword>
<dbReference type="SUPFAM" id="SSF53474">
    <property type="entry name" value="alpha/beta-Hydrolases"/>
    <property type="match status" value="1"/>
</dbReference>
<dbReference type="AlphaFoldDB" id="A0A9P4MGQ5"/>
<evidence type="ECO:0000256" key="2">
    <source>
        <dbReference type="ARBA" id="ARBA00022645"/>
    </source>
</evidence>
<protein>
    <recommendedName>
        <fullName evidence="6">Carboxypeptidase</fullName>
        <ecNumber evidence="6">3.4.16.-</ecNumber>
    </recommendedName>
</protein>
<keyword evidence="6" id="KW-0732">Signal</keyword>